<evidence type="ECO:0000313" key="6">
    <source>
        <dbReference type="Proteomes" id="UP000027980"/>
    </source>
</evidence>
<dbReference type="InterPro" id="IPR036388">
    <property type="entry name" value="WH-like_DNA-bd_sf"/>
</dbReference>
<keyword evidence="3" id="KW-0804">Transcription</keyword>
<dbReference type="PROSITE" id="PS50949">
    <property type="entry name" value="HTH_GNTR"/>
    <property type="match status" value="1"/>
</dbReference>
<dbReference type="GeneID" id="34221949"/>
<reference evidence="5 6" key="1">
    <citation type="submission" date="2014-07" db="EMBL/GenBank/DDBJ databases">
        <title>Complete genome sequence of a moderately halophilic bacterium Terribacillus aidingensis MP602, isolated from Cryptomeria fortunei in Tianmu mountain in China.</title>
        <authorList>
            <person name="Wang Y."/>
            <person name="Lu P."/>
            <person name="Zhang L."/>
        </authorList>
    </citation>
    <scope>NUCLEOTIDE SEQUENCE [LARGE SCALE GENOMIC DNA]</scope>
    <source>
        <strain evidence="5 6">MP602</strain>
    </source>
</reference>
<dbReference type="GO" id="GO:0045892">
    <property type="term" value="P:negative regulation of DNA-templated transcription"/>
    <property type="evidence" value="ECO:0007669"/>
    <property type="project" value="TreeGrafter"/>
</dbReference>
<protein>
    <submittedName>
        <fullName evidence="5">Transcriptional regulator</fullName>
    </submittedName>
</protein>
<dbReference type="InterPro" id="IPR036390">
    <property type="entry name" value="WH_DNA-bd_sf"/>
</dbReference>
<evidence type="ECO:0000256" key="1">
    <source>
        <dbReference type="ARBA" id="ARBA00023015"/>
    </source>
</evidence>
<evidence type="ECO:0000259" key="4">
    <source>
        <dbReference type="PROSITE" id="PS50949"/>
    </source>
</evidence>
<dbReference type="SMART" id="SM00345">
    <property type="entry name" value="HTH_GNTR"/>
    <property type="match status" value="1"/>
</dbReference>
<keyword evidence="1" id="KW-0805">Transcription regulation</keyword>
<dbReference type="HOGENOM" id="CLU_063236_5_0_9"/>
<organism evidence="5 6">
    <name type="scientific">Terribacillus saccharophilus</name>
    <dbReference type="NCBI Taxonomy" id="361277"/>
    <lineage>
        <taxon>Bacteria</taxon>
        <taxon>Bacillati</taxon>
        <taxon>Bacillota</taxon>
        <taxon>Bacilli</taxon>
        <taxon>Bacillales</taxon>
        <taxon>Bacillaceae</taxon>
        <taxon>Terribacillus</taxon>
    </lineage>
</organism>
<proteinExistence type="predicted"/>
<dbReference type="SUPFAM" id="SSF46785">
    <property type="entry name" value="Winged helix' DNA-binding domain"/>
    <property type="match status" value="1"/>
</dbReference>
<dbReference type="InterPro" id="IPR011663">
    <property type="entry name" value="UTRA"/>
</dbReference>
<dbReference type="Pfam" id="PF00392">
    <property type="entry name" value="GntR"/>
    <property type="match status" value="1"/>
</dbReference>
<dbReference type="CDD" id="cd07377">
    <property type="entry name" value="WHTH_GntR"/>
    <property type="match status" value="1"/>
</dbReference>
<dbReference type="RefSeq" id="WP_038558656.1">
    <property type="nucleotide sequence ID" value="NZ_CP008876.1"/>
</dbReference>
<dbReference type="InterPro" id="IPR000524">
    <property type="entry name" value="Tscrpt_reg_HTH_GntR"/>
</dbReference>
<dbReference type="Pfam" id="PF07702">
    <property type="entry name" value="UTRA"/>
    <property type="match status" value="1"/>
</dbReference>
<dbReference type="SUPFAM" id="SSF64288">
    <property type="entry name" value="Chorismate lyase-like"/>
    <property type="match status" value="1"/>
</dbReference>
<evidence type="ECO:0000313" key="5">
    <source>
        <dbReference type="EMBL" id="AIF65808.1"/>
    </source>
</evidence>
<dbReference type="Proteomes" id="UP000027980">
    <property type="component" value="Chromosome"/>
</dbReference>
<dbReference type="KEGG" id="tap:GZ22_03545"/>
<sequence length="236" mass="27656">MKSTPLYRQIANEIKKDIARGNIKKDEAIPTEMELASSFQASRVTVRQAIQLLVEENLLYKVHGSGTYVKQQKIEHDIYRLQSFTEEIIKLGKVPTNKLLTFTIMKPEDEIRHRLQLPPEAQVFYVKRLRCADNVPIILEETFMPIAMFPDLTEEIMLNSKYAYLESKGFLIKERQGEIIPAMPSDALMTLLQIKDANPILSMNLWAYLDNDIPFEYTRLYYRSDRYTFKFSSKRY</sequence>
<dbReference type="GO" id="GO:0003700">
    <property type="term" value="F:DNA-binding transcription factor activity"/>
    <property type="evidence" value="ECO:0007669"/>
    <property type="project" value="InterPro"/>
</dbReference>
<keyword evidence="2" id="KW-0238">DNA-binding</keyword>
<feature type="domain" description="HTH gntR-type" evidence="4">
    <location>
        <begin position="4"/>
        <end position="72"/>
    </location>
</feature>
<dbReference type="PANTHER" id="PTHR44846">
    <property type="entry name" value="MANNOSYL-D-GLYCERATE TRANSPORT/METABOLISM SYSTEM REPRESSOR MNGR-RELATED"/>
    <property type="match status" value="1"/>
</dbReference>
<dbReference type="SMART" id="SM00866">
    <property type="entry name" value="UTRA"/>
    <property type="match status" value="1"/>
</dbReference>
<dbReference type="InterPro" id="IPR050679">
    <property type="entry name" value="Bact_HTH_transcr_reg"/>
</dbReference>
<evidence type="ECO:0000256" key="2">
    <source>
        <dbReference type="ARBA" id="ARBA00023125"/>
    </source>
</evidence>
<dbReference type="Gene3D" id="1.10.10.10">
    <property type="entry name" value="Winged helix-like DNA-binding domain superfamily/Winged helix DNA-binding domain"/>
    <property type="match status" value="1"/>
</dbReference>
<evidence type="ECO:0000256" key="3">
    <source>
        <dbReference type="ARBA" id="ARBA00023163"/>
    </source>
</evidence>
<dbReference type="PANTHER" id="PTHR44846:SF1">
    <property type="entry name" value="MANNOSYL-D-GLYCERATE TRANSPORT_METABOLISM SYSTEM REPRESSOR MNGR-RELATED"/>
    <property type="match status" value="1"/>
</dbReference>
<dbReference type="EMBL" id="CP008876">
    <property type="protein sequence ID" value="AIF65808.1"/>
    <property type="molecule type" value="Genomic_DNA"/>
</dbReference>
<accession>A0A075LN42</accession>
<dbReference type="PRINTS" id="PR00035">
    <property type="entry name" value="HTHGNTR"/>
</dbReference>
<dbReference type="InterPro" id="IPR028978">
    <property type="entry name" value="Chorismate_lyase_/UTRA_dom_sf"/>
</dbReference>
<dbReference type="FunFam" id="1.10.10.10:FF:000079">
    <property type="entry name" value="GntR family transcriptional regulator"/>
    <property type="match status" value="1"/>
</dbReference>
<dbReference type="AlphaFoldDB" id="A0A075LN42"/>
<gene>
    <name evidence="5" type="ORF">GZ22_03545</name>
</gene>
<dbReference type="GO" id="GO:0003677">
    <property type="term" value="F:DNA binding"/>
    <property type="evidence" value="ECO:0007669"/>
    <property type="project" value="UniProtKB-KW"/>
</dbReference>
<dbReference type="Gene3D" id="3.40.1410.10">
    <property type="entry name" value="Chorismate lyase-like"/>
    <property type="match status" value="1"/>
</dbReference>
<name>A0A075LN42_9BACI</name>